<feature type="non-terminal residue" evidence="2">
    <location>
        <position position="85"/>
    </location>
</feature>
<feature type="compositionally biased region" description="Polar residues" evidence="1">
    <location>
        <begin position="53"/>
        <end position="62"/>
    </location>
</feature>
<feature type="non-terminal residue" evidence="2">
    <location>
        <position position="1"/>
    </location>
</feature>
<name>A0ABS8S5T5_DATST</name>
<keyword evidence="3" id="KW-1185">Reference proteome</keyword>
<dbReference type="EMBL" id="JACEIK010000243">
    <property type="protein sequence ID" value="MCD7453219.1"/>
    <property type="molecule type" value="Genomic_DNA"/>
</dbReference>
<dbReference type="Proteomes" id="UP000823775">
    <property type="component" value="Unassembled WGS sequence"/>
</dbReference>
<evidence type="ECO:0000313" key="3">
    <source>
        <dbReference type="Proteomes" id="UP000823775"/>
    </source>
</evidence>
<gene>
    <name evidence="2" type="ORF">HAX54_020093</name>
</gene>
<organism evidence="2 3">
    <name type="scientific">Datura stramonium</name>
    <name type="common">Jimsonweed</name>
    <name type="synonym">Common thornapple</name>
    <dbReference type="NCBI Taxonomy" id="4076"/>
    <lineage>
        <taxon>Eukaryota</taxon>
        <taxon>Viridiplantae</taxon>
        <taxon>Streptophyta</taxon>
        <taxon>Embryophyta</taxon>
        <taxon>Tracheophyta</taxon>
        <taxon>Spermatophyta</taxon>
        <taxon>Magnoliopsida</taxon>
        <taxon>eudicotyledons</taxon>
        <taxon>Gunneridae</taxon>
        <taxon>Pentapetalae</taxon>
        <taxon>asterids</taxon>
        <taxon>lamiids</taxon>
        <taxon>Solanales</taxon>
        <taxon>Solanaceae</taxon>
        <taxon>Solanoideae</taxon>
        <taxon>Datureae</taxon>
        <taxon>Datura</taxon>
    </lineage>
</organism>
<evidence type="ECO:0000256" key="1">
    <source>
        <dbReference type="SAM" id="MobiDB-lite"/>
    </source>
</evidence>
<accession>A0ABS8S5T5</accession>
<evidence type="ECO:0000313" key="2">
    <source>
        <dbReference type="EMBL" id="MCD7453219.1"/>
    </source>
</evidence>
<protein>
    <submittedName>
        <fullName evidence="2">Uncharacterized protein</fullName>
    </submittedName>
</protein>
<proteinExistence type="predicted"/>
<feature type="region of interest" description="Disordered" evidence="1">
    <location>
        <begin position="46"/>
        <end position="85"/>
    </location>
</feature>
<comment type="caution">
    <text evidence="2">The sequence shown here is derived from an EMBL/GenBank/DDBJ whole genome shotgun (WGS) entry which is preliminary data.</text>
</comment>
<reference evidence="2 3" key="1">
    <citation type="journal article" date="2021" name="BMC Genomics">
        <title>Datura genome reveals duplications of psychoactive alkaloid biosynthetic genes and high mutation rate following tissue culture.</title>
        <authorList>
            <person name="Rajewski A."/>
            <person name="Carter-House D."/>
            <person name="Stajich J."/>
            <person name="Litt A."/>
        </authorList>
    </citation>
    <scope>NUCLEOTIDE SEQUENCE [LARGE SCALE GENOMIC DNA]</scope>
    <source>
        <strain evidence="2">AR-01</strain>
    </source>
</reference>
<sequence>SSSSSTSNIDFLDPASLVSRGTPAVTRCPFGSLPFGNSAKCAQMDDESRVSDVGSSDNSLDTQAEGYKEKEEMQPRSGVWAHFDK</sequence>